<protein>
    <recommendedName>
        <fullName evidence="17">glutamate synthase (ferredoxin)</fullName>
        <ecNumber evidence="17">1.4.7.1</ecNumber>
    </recommendedName>
</protein>
<dbReference type="Pfam" id="PF00310">
    <property type="entry name" value="GATase_2"/>
    <property type="match status" value="1"/>
</dbReference>
<dbReference type="Proteomes" id="UP000807115">
    <property type="component" value="Chromosome 10"/>
</dbReference>
<keyword evidence="13" id="KW-0411">Iron-sulfur</keyword>
<keyword evidence="15" id="KW-0003">3Fe-4S</keyword>
<keyword evidence="11" id="KW-0560">Oxidoreductase</keyword>
<dbReference type="Gene3D" id="3.60.20.10">
    <property type="entry name" value="Glutamine Phosphoribosylpyrophosphate, subunit 1, domain 1"/>
    <property type="match status" value="1"/>
</dbReference>
<comment type="pathway">
    <text evidence="4">Nitrogen metabolism.</text>
</comment>
<evidence type="ECO:0000256" key="9">
    <source>
        <dbReference type="ARBA" id="ARBA00022723"/>
    </source>
</evidence>
<evidence type="ECO:0000256" key="14">
    <source>
        <dbReference type="ARBA" id="ARBA00023164"/>
    </source>
</evidence>
<evidence type="ECO:0000256" key="10">
    <source>
        <dbReference type="ARBA" id="ARBA00022962"/>
    </source>
</evidence>
<dbReference type="InterPro" id="IPR029055">
    <property type="entry name" value="Ntn_hydrolases_N"/>
</dbReference>
<dbReference type="EC" id="1.4.7.1" evidence="17"/>
<accession>A0A921Q283</accession>
<evidence type="ECO:0000256" key="11">
    <source>
        <dbReference type="ARBA" id="ARBA00023002"/>
    </source>
</evidence>
<comment type="pathway">
    <text evidence="3">Energy metabolism; nitrogen metabolism.</text>
</comment>
<dbReference type="AlphaFoldDB" id="A0A921Q283"/>
<dbReference type="GO" id="GO:0046872">
    <property type="term" value="F:metal ion binding"/>
    <property type="evidence" value="ECO:0007669"/>
    <property type="project" value="UniProtKB-KW"/>
</dbReference>
<evidence type="ECO:0000256" key="1">
    <source>
        <dbReference type="ARBA" id="ARBA00001917"/>
    </source>
</evidence>
<keyword evidence="9" id="KW-0479">Metal-binding</keyword>
<evidence type="ECO:0000259" key="18">
    <source>
        <dbReference type="Pfam" id="PF00310"/>
    </source>
</evidence>
<evidence type="ECO:0000256" key="4">
    <source>
        <dbReference type="ARBA" id="ARBA00004909"/>
    </source>
</evidence>
<evidence type="ECO:0000256" key="12">
    <source>
        <dbReference type="ARBA" id="ARBA00023004"/>
    </source>
</evidence>
<keyword evidence="14" id="KW-0314">Glutamate biosynthesis</keyword>
<keyword evidence="6" id="KW-0028">Amino-acid biosynthesis</keyword>
<evidence type="ECO:0000256" key="13">
    <source>
        <dbReference type="ARBA" id="ARBA00023014"/>
    </source>
</evidence>
<feature type="domain" description="Glutamine amidotransferase type-2" evidence="18">
    <location>
        <begin position="1"/>
        <end position="83"/>
    </location>
</feature>
<evidence type="ECO:0000256" key="8">
    <source>
        <dbReference type="ARBA" id="ARBA00022643"/>
    </source>
</evidence>
<evidence type="ECO:0000313" key="19">
    <source>
        <dbReference type="EMBL" id="KAG0513105.1"/>
    </source>
</evidence>
<evidence type="ECO:0000256" key="7">
    <source>
        <dbReference type="ARBA" id="ARBA00022630"/>
    </source>
</evidence>
<dbReference type="PANTHER" id="PTHR11938:SF133">
    <property type="entry name" value="GLUTAMATE SYNTHASE (NADH)"/>
    <property type="match status" value="1"/>
</dbReference>
<evidence type="ECO:0000313" key="20">
    <source>
        <dbReference type="Proteomes" id="UP000807115"/>
    </source>
</evidence>
<reference evidence="19" key="2">
    <citation type="submission" date="2020-10" db="EMBL/GenBank/DDBJ databases">
        <authorList>
            <person name="Cooper E.A."/>
            <person name="Brenton Z.W."/>
            <person name="Flinn B.S."/>
            <person name="Jenkins J."/>
            <person name="Shu S."/>
            <person name="Flowers D."/>
            <person name="Luo F."/>
            <person name="Wang Y."/>
            <person name="Xia P."/>
            <person name="Barry K."/>
            <person name="Daum C."/>
            <person name="Lipzen A."/>
            <person name="Yoshinaga Y."/>
            <person name="Schmutz J."/>
            <person name="Saski C."/>
            <person name="Vermerris W."/>
            <person name="Kresovich S."/>
        </authorList>
    </citation>
    <scope>NUCLEOTIDE SEQUENCE</scope>
</reference>
<evidence type="ECO:0000256" key="5">
    <source>
        <dbReference type="ARBA" id="ARBA00009716"/>
    </source>
</evidence>
<keyword evidence="8" id="KW-0288">FMN</keyword>
<evidence type="ECO:0000256" key="2">
    <source>
        <dbReference type="ARBA" id="ARBA00001927"/>
    </source>
</evidence>
<dbReference type="InterPro" id="IPR050711">
    <property type="entry name" value="ET-N_metabolism_enzyme"/>
</dbReference>
<comment type="cofactor">
    <cofactor evidence="2">
        <name>[3Fe-4S] cluster</name>
        <dbReference type="ChEBI" id="CHEBI:21137"/>
    </cofactor>
</comment>
<comment type="similarity">
    <text evidence="5">Belongs to the glutamate synthase family.</text>
</comment>
<comment type="cofactor">
    <cofactor evidence="1">
        <name>FMN</name>
        <dbReference type="ChEBI" id="CHEBI:58210"/>
    </cofactor>
</comment>
<dbReference type="EMBL" id="CM027689">
    <property type="protein sequence ID" value="KAG0513105.1"/>
    <property type="molecule type" value="Genomic_DNA"/>
</dbReference>
<reference evidence="19" key="1">
    <citation type="journal article" date="2019" name="BMC Genomics">
        <title>A new reference genome for Sorghum bicolor reveals high levels of sequence similarity between sweet and grain genotypes: implications for the genetics of sugar metabolism.</title>
        <authorList>
            <person name="Cooper E.A."/>
            <person name="Brenton Z.W."/>
            <person name="Flinn B.S."/>
            <person name="Jenkins J."/>
            <person name="Shu S."/>
            <person name="Flowers D."/>
            <person name="Luo F."/>
            <person name="Wang Y."/>
            <person name="Xia P."/>
            <person name="Barry K."/>
            <person name="Daum C."/>
            <person name="Lipzen A."/>
            <person name="Yoshinaga Y."/>
            <person name="Schmutz J."/>
            <person name="Saski C."/>
            <person name="Vermerris W."/>
            <person name="Kresovich S."/>
        </authorList>
    </citation>
    <scope>NUCLEOTIDE SEQUENCE</scope>
</reference>
<keyword evidence="10" id="KW-0315">Glutamine amidotransferase</keyword>
<proteinExistence type="inferred from homology"/>
<dbReference type="GO" id="GO:0006537">
    <property type="term" value="P:glutamate biosynthetic process"/>
    <property type="evidence" value="ECO:0007669"/>
    <property type="project" value="UniProtKB-KW"/>
</dbReference>
<dbReference type="GO" id="GO:0016041">
    <property type="term" value="F:glutamate synthase (ferredoxin) activity"/>
    <property type="evidence" value="ECO:0007669"/>
    <property type="project" value="UniProtKB-EC"/>
</dbReference>
<comment type="pathway">
    <text evidence="16">Amino-acid biosynthesis; L-glutamate biosynthesis via GLT pathway; L-glutamate from 2-oxoglutarate and L-glutamine (ferredoxin route): step 1/1.</text>
</comment>
<evidence type="ECO:0000256" key="6">
    <source>
        <dbReference type="ARBA" id="ARBA00022605"/>
    </source>
</evidence>
<dbReference type="SUPFAM" id="SSF56235">
    <property type="entry name" value="N-terminal nucleophile aminohydrolases (Ntn hydrolases)"/>
    <property type="match status" value="1"/>
</dbReference>
<gene>
    <name evidence="19" type="ORF">BDA96_10G072500</name>
</gene>
<keyword evidence="7" id="KW-0285">Flavoprotein</keyword>
<evidence type="ECO:0000256" key="15">
    <source>
        <dbReference type="ARBA" id="ARBA00023291"/>
    </source>
</evidence>
<sequence length="92" mass="10093">MIAREGLLEAEKLGLSKEQLSRILPIVDATSSDSGAFDNVLELLVRGGRSLPEAVMMMIPEAWQNDGNMDPEKKALYEFLSALIWSLGMGLL</sequence>
<name>A0A921Q283_SORBI</name>
<dbReference type="PANTHER" id="PTHR11938">
    <property type="entry name" value="FAD NADPH DEHYDROGENASE/OXIDOREDUCTASE"/>
    <property type="match status" value="1"/>
</dbReference>
<evidence type="ECO:0000256" key="17">
    <source>
        <dbReference type="ARBA" id="ARBA00039085"/>
    </source>
</evidence>
<evidence type="ECO:0000256" key="16">
    <source>
        <dbReference type="ARBA" id="ARBA00037928"/>
    </source>
</evidence>
<evidence type="ECO:0000256" key="3">
    <source>
        <dbReference type="ARBA" id="ARBA00004802"/>
    </source>
</evidence>
<dbReference type="GO" id="GO:0051538">
    <property type="term" value="F:3 iron, 4 sulfur cluster binding"/>
    <property type="evidence" value="ECO:0007669"/>
    <property type="project" value="UniProtKB-KW"/>
</dbReference>
<keyword evidence="12" id="KW-0408">Iron</keyword>
<organism evidence="19 20">
    <name type="scientific">Sorghum bicolor</name>
    <name type="common">Sorghum</name>
    <name type="synonym">Sorghum vulgare</name>
    <dbReference type="NCBI Taxonomy" id="4558"/>
    <lineage>
        <taxon>Eukaryota</taxon>
        <taxon>Viridiplantae</taxon>
        <taxon>Streptophyta</taxon>
        <taxon>Embryophyta</taxon>
        <taxon>Tracheophyta</taxon>
        <taxon>Spermatophyta</taxon>
        <taxon>Magnoliopsida</taxon>
        <taxon>Liliopsida</taxon>
        <taxon>Poales</taxon>
        <taxon>Poaceae</taxon>
        <taxon>PACMAD clade</taxon>
        <taxon>Panicoideae</taxon>
        <taxon>Andropogonodae</taxon>
        <taxon>Andropogoneae</taxon>
        <taxon>Sorghinae</taxon>
        <taxon>Sorghum</taxon>
    </lineage>
</organism>
<comment type="caution">
    <text evidence="19">The sequence shown here is derived from an EMBL/GenBank/DDBJ whole genome shotgun (WGS) entry which is preliminary data.</text>
</comment>
<dbReference type="InterPro" id="IPR017932">
    <property type="entry name" value="GATase_2_dom"/>
</dbReference>